<name>A0A251T1X0_HELAN</name>
<dbReference type="Proteomes" id="UP000215914">
    <property type="component" value="Chromosome 12"/>
</dbReference>
<dbReference type="AlphaFoldDB" id="A0A251T1X0"/>
<accession>A0A251T1X0</accession>
<evidence type="ECO:0000313" key="3">
    <source>
        <dbReference type="Proteomes" id="UP000215914"/>
    </source>
</evidence>
<dbReference type="Gramene" id="mRNA:HanXRQr2_Chr12g0538581">
    <property type="protein sequence ID" value="mRNA:HanXRQr2_Chr12g0538581"/>
    <property type="gene ID" value="HanXRQr2_Chr12g0538581"/>
</dbReference>
<reference evidence="2" key="2">
    <citation type="submission" date="2017-02" db="EMBL/GenBank/DDBJ databases">
        <title>Sunflower complete genome.</title>
        <authorList>
            <person name="Langlade N."/>
            <person name="Munos S."/>
        </authorList>
    </citation>
    <scope>NUCLEOTIDE SEQUENCE [LARGE SCALE GENOMIC DNA]</scope>
    <source>
        <tissue evidence="2">Leaves</tissue>
    </source>
</reference>
<dbReference type="EMBL" id="MNCJ02000327">
    <property type="protein sequence ID" value="KAF5777678.1"/>
    <property type="molecule type" value="Genomic_DNA"/>
</dbReference>
<keyword evidence="3" id="KW-1185">Reference proteome</keyword>
<reference evidence="1" key="3">
    <citation type="submission" date="2020-06" db="EMBL/GenBank/DDBJ databases">
        <title>Helianthus annuus Genome sequencing and assembly Release 2.</title>
        <authorList>
            <person name="Gouzy J."/>
            <person name="Langlade N."/>
            <person name="Munos S."/>
        </authorList>
    </citation>
    <scope>NUCLEOTIDE SEQUENCE</scope>
    <source>
        <tissue evidence="1">Leaves</tissue>
    </source>
</reference>
<reference evidence="1 3" key="1">
    <citation type="journal article" date="2017" name="Nature">
        <title>The sunflower genome provides insights into oil metabolism, flowering and Asterid evolution.</title>
        <authorList>
            <person name="Badouin H."/>
            <person name="Gouzy J."/>
            <person name="Grassa C.J."/>
            <person name="Murat F."/>
            <person name="Staton S.E."/>
            <person name="Cottret L."/>
            <person name="Lelandais-Briere C."/>
            <person name="Owens G.L."/>
            <person name="Carrere S."/>
            <person name="Mayjonade B."/>
            <person name="Legrand L."/>
            <person name="Gill N."/>
            <person name="Kane N.C."/>
            <person name="Bowers J.E."/>
            <person name="Hubner S."/>
            <person name="Bellec A."/>
            <person name="Berard A."/>
            <person name="Berges H."/>
            <person name="Blanchet N."/>
            <person name="Boniface M.C."/>
            <person name="Brunel D."/>
            <person name="Catrice O."/>
            <person name="Chaidir N."/>
            <person name="Claudel C."/>
            <person name="Donnadieu C."/>
            <person name="Faraut T."/>
            <person name="Fievet G."/>
            <person name="Helmstetter N."/>
            <person name="King M."/>
            <person name="Knapp S.J."/>
            <person name="Lai Z."/>
            <person name="Le Paslier M.C."/>
            <person name="Lippi Y."/>
            <person name="Lorenzon L."/>
            <person name="Mandel J.R."/>
            <person name="Marage G."/>
            <person name="Marchand G."/>
            <person name="Marquand E."/>
            <person name="Bret-Mestries E."/>
            <person name="Morien E."/>
            <person name="Nambeesan S."/>
            <person name="Nguyen T."/>
            <person name="Pegot-Espagnet P."/>
            <person name="Pouilly N."/>
            <person name="Raftis F."/>
            <person name="Sallet E."/>
            <person name="Schiex T."/>
            <person name="Thomas J."/>
            <person name="Vandecasteele C."/>
            <person name="Vares D."/>
            <person name="Vear F."/>
            <person name="Vautrin S."/>
            <person name="Crespi M."/>
            <person name="Mangin B."/>
            <person name="Burke J.M."/>
            <person name="Salse J."/>
            <person name="Munos S."/>
            <person name="Vincourt P."/>
            <person name="Rieseberg L.H."/>
            <person name="Langlade N.B."/>
        </authorList>
    </citation>
    <scope>NUCLEOTIDE SEQUENCE [LARGE SCALE GENOMIC DNA]</scope>
    <source>
        <strain evidence="3">cv. SF193</strain>
        <tissue evidence="1">Leaves</tissue>
    </source>
</reference>
<dbReference type="InParanoid" id="A0A251T1X0"/>
<evidence type="ECO:0000313" key="2">
    <source>
        <dbReference type="EMBL" id="OTG04833.1"/>
    </source>
</evidence>
<evidence type="ECO:0000313" key="1">
    <source>
        <dbReference type="EMBL" id="KAF5777678.1"/>
    </source>
</evidence>
<dbReference type="OrthoDB" id="1741410at2759"/>
<organism evidence="2 3">
    <name type="scientific">Helianthus annuus</name>
    <name type="common">Common sunflower</name>
    <dbReference type="NCBI Taxonomy" id="4232"/>
    <lineage>
        <taxon>Eukaryota</taxon>
        <taxon>Viridiplantae</taxon>
        <taxon>Streptophyta</taxon>
        <taxon>Embryophyta</taxon>
        <taxon>Tracheophyta</taxon>
        <taxon>Spermatophyta</taxon>
        <taxon>Magnoliopsida</taxon>
        <taxon>eudicotyledons</taxon>
        <taxon>Gunneridae</taxon>
        <taxon>Pentapetalae</taxon>
        <taxon>asterids</taxon>
        <taxon>campanulids</taxon>
        <taxon>Asterales</taxon>
        <taxon>Asteraceae</taxon>
        <taxon>Asteroideae</taxon>
        <taxon>Heliantheae alliance</taxon>
        <taxon>Heliantheae</taxon>
        <taxon>Helianthus</taxon>
    </lineage>
</organism>
<gene>
    <name evidence="2" type="ORF">HannXRQ_Chr12g0366781</name>
    <name evidence="1" type="ORF">HanXRQr2_Chr12g0538581</name>
</gene>
<proteinExistence type="predicted"/>
<protein>
    <submittedName>
        <fullName evidence="2">Uncharacterized protein</fullName>
    </submittedName>
</protein>
<sequence>MGPRLFIDVKSFGGHAAINWTTLEEVDEATRARDYIGHDTLWDRLFQLAYLPSYRVMVCKFLASFEFTPMPTDQPEELDEPQDSWVEVSFRLGGEWHEMSLREFAMHNDIYTLEETNTPSTPRASMCYLDRHLSSSGN</sequence>
<dbReference type="EMBL" id="CM007901">
    <property type="protein sequence ID" value="OTG04833.1"/>
    <property type="molecule type" value="Genomic_DNA"/>
</dbReference>